<organism evidence="1 2">
    <name type="scientific">Pelobates cultripes</name>
    <name type="common">Western spadefoot toad</name>
    <dbReference type="NCBI Taxonomy" id="61616"/>
    <lineage>
        <taxon>Eukaryota</taxon>
        <taxon>Metazoa</taxon>
        <taxon>Chordata</taxon>
        <taxon>Craniata</taxon>
        <taxon>Vertebrata</taxon>
        <taxon>Euteleostomi</taxon>
        <taxon>Amphibia</taxon>
        <taxon>Batrachia</taxon>
        <taxon>Anura</taxon>
        <taxon>Pelobatoidea</taxon>
        <taxon>Pelobatidae</taxon>
        <taxon>Pelobates</taxon>
    </lineage>
</organism>
<sequence>MNKCGRLLANLLKQHRNQLYIPKIKDTYQQLRHLLDQISIAFHDYYQDLFCLRQTNPETQRSQKVEDIRRYLDMANIPGIEEVDQEALEIPITPEELAHTIKKAKTGRSPGPDGKPLQCYKTFAKDLLPKLLKALNSIQDGATPTAQFTS</sequence>
<keyword evidence="1" id="KW-0695">RNA-directed DNA polymerase</keyword>
<keyword evidence="1" id="KW-0808">Transferase</keyword>
<dbReference type="GO" id="GO:0004519">
    <property type="term" value="F:endonuclease activity"/>
    <property type="evidence" value="ECO:0007669"/>
    <property type="project" value="UniProtKB-KW"/>
</dbReference>
<dbReference type="PANTHER" id="PTHR31635">
    <property type="entry name" value="REVERSE TRANSCRIPTASE DOMAIN-CONTAINING PROTEIN-RELATED"/>
    <property type="match status" value="1"/>
</dbReference>
<gene>
    <name evidence="1" type="ORF">PECUL_23A042713</name>
</gene>
<dbReference type="AlphaFoldDB" id="A0AAD1WIY5"/>
<keyword evidence="1" id="KW-0255">Endonuclease</keyword>
<keyword evidence="2" id="KW-1185">Reference proteome</keyword>
<dbReference type="PANTHER" id="PTHR31635:SF196">
    <property type="entry name" value="REVERSE TRANSCRIPTASE DOMAIN-CONTAINING PROTEIN-RELATED"/>
    <property type="match status" value="1"/>
</dbReference>
<proteinExistence type="predicted"/>
<name>A0AAD1WIY5_PELCU</name>
<feature type="non-terminal residue" evidence="1">
    <location>
        <position position="150"/>
    </location>
</feature>
<protein>
    <submittedName>
        <fullName evidence="1">Endonuclease reverse transcriptase</fullName>
    </submittedName>
</protein>
<dbReference type="EMBL" id="OW240920">
    <property type="protein sequence ID" value="CAH2315375.1"/>
    <property type="molecule type" value="Genomic_DNA"/>
</dbReference>
<evidence type="ECO:0000313" key="2">
    <source>
        <dbReference type="Proteomes" id="UP001295444"/>
    </source>
</evidence>
<accession>A0AAD1WIY5</accession>
<keyword evidence="1" id="KW-0540">Nuclease</keyword>
<dbReference type="Proteomes" id="UP001295444">
    <property type="component" value="Chromosome 09"/>
</dbReference>
<dbReference type="GO" id="GO:0003964">
    <property type="term" value="F:RNA-directed DNA polymerase activity"/>
    <property type="evidence" value="ECO:0007669"/>
    <property type="project" value="UniProtKB-KW"/>
</dbReference>
<keyword evidence="1" id="KW-0548">Nucleotidyltransferase</keyword>
<keyword evidence="1" id="KW-0378">Hydrolase</keyword>
<reference evidence="1" key="1">
    <citation type="submission" date="2022-03" db="EMBL/GenBank/DDBJ databases">
        <authorList>
            <person name="Alioto T."/>
            <person name="Alioto T."/>
            <person name="Gomez Garrido J."/>
        </authorList>
    </citation>
    <scope>NUCLEOTIDE SEQUENCE</scope>
</reference>
<evidence type="ECO:0000313" key="1">
    <source>
        <dbReference type="EMBL" id="CAH2315375.1"/>
    </source>
</evidence>